<evidence type="ECO:0000313" key="1">
    <source>
        <dbReference type="EMBL" id="ABJ06938.1"/>
    </source>
</evidence>
<dbReference type="HOGENOM" id="CLU_1814327_0_0_5"/>
<accession>Q07M96</accession>
<name>Q07M96_RHOP5</name>
<dbReference type="EMBL" id="CP000463">
    <property type="protein sequence ID" value="ABJ06938.1"/>
    <property type="molecule type" value="Genomic_DNA"/>
</dbReference>
<organism evidence="1">
    <name type="scientific">Rhodopseudomonas palustris (strain BisA53)</name>
    <dbReference type="NCBI Taxonomy" id="316055"/>
    <lineage>
        <taxon>Bacteria</taxon>
        <taxon>Pseudomonadati</taxon>
        <taxon>Pseudomonadota</taxon>
        <taxon>Alphaproteobacteria</taxon>
        <taxon>Hyphomicrobiales</taxon>
        <taxon>Nitrobacteraceae</taxon>
        <taxon>Rhodopseudomonas</taxon>
    </lineage>
</organism>
<sequence length="142" mass="14275">MSPAGFSKRFVGGIAMAALTLAIGTALVAVNWSRPQARLQQIANDAALAGVNALVESVGQPGAERIRTSVAAAQAALADRSGALRSLSGSAEELTLSVVLVDPRAGAQAAARAIYQPPSDGVAAQDSAALRTSFGPNVRAPL</sequence>
<reference evidence="1" key="1">
    <citation type="submission" date="2006-09" db="EMBL/GenBank/DDBJ databases">
        <title>Complete sequence of Rhodopseudomonas palustris BisA53.</title>
        <authorList>
            <consortium name="US DOE Joint Genome Institute"/>
            <person name="Copeland A."/>
            <person name="Lucas S."/>
            <person name="Lapidus A."/>
            <person name="Barry K."/>
            <person name="Detter J.C."/>
            <person name="Glavina del Rio T."/>
            <person name="Hammon N."/>
            <person name="Israni S."/>
            <person name="Dalin E."/>
            <person name="Tice H."/>
            <person name="Pitluck S."/>
            <person name="Chain P."/>
            <person name="Malfatti S."/>
            <person name="Shin M."/>
            <person name="Vergez L."/>
            <person name="Schmutz J."/>
            <person name="Larimer F."/>
            <person name="Land M."/>
            <person name="Hauser L."/>
            <person name="Pelletier D.A."/>
            <person name="Kyrpides N."/>
            <person name="Kim E."/>
            <person name="Harwood C.S."/>
            <person name="Oda Y."/>
            <person name="Richardson P."/>
        </authorList>
    </citation>
    <scope>NUCLEOTIDE SEQUENCE [LARGE SCALE GENOMIC DNA]</scope>
    <source>
        <strain evidence="1">BisA53</strain>
    </source>
</reference>
<proteinExistence type="predicted"/>
<protein>
    <submittedName>
        <fullName evidence="1">Uncharacterized protein</fullName>
    </submittedName>
</protein>
<gene>
    <name evidence="1" type="ordered locus">RPE_3001</name>
</gene>
<dbReference type="AlphaFoldDB" id="Q07M96"/>
<dbReference type="KEGG" id="rpe:RPE_3001"/>